<organism evidence="2 3">
    <name type="scientific">Steinernema glaseri</name>
    <dbReference type="NCBI Taxonomy" id="37863"/>
    <lineage>
        <taxon>Eukaryota</taxon>
        <taxon>Metazoa</taxon>
        <taxon>Ecdysozoa</taxon>
        <taxon>Nematoda</taxon>
        <taxon>Chromadorea</taxon>
        <taxon>Rhabditida</taxon>
        <taxon>Tylenchina</taxon>
        <taxon>Panagrolaimomorpha</taxon>
        <taxon>Strongyloidoidea</taxon>
        <taxon>Steinernematidae</taxon>
        <taxon>Steinernema</taxon>
    </lineage>
</organism>
<proteinExistence type="predicted"/>
<keyword evidence="1" id="KW-0472">Membrane</keyword>
<evidence type="ECO:0000313" key="3">
    <source>
        <dbReference type="WBParaSite" id="L893_g788.t1"/>
    </source>
</evidence>
<keyword evidence="2" id="KW-1185">Reference proteome</keyword>
<feature type="transmembrane region" description="Helical" evidence="1">
    <location>
        <begin position="84"/>
        <end position="106"/>
    </location>
</feature>
<evidence type="ECO:0000256" key="1">
    <source>
        <dbReference type="SAM" id="Phobius"/>
    </source>
</evidence>
<sequence length="157" mass="17694">MIGKDLYRSSPTSKARRWMQSGQLDITYFQLSNPSLLKEGQSRELCHSESHKCSKTWKRSLSEKLDITYYPSLLKEEQSLIRSCWWPALLTIFWFTTALVCTYGSIAIPSASLKSLCAVTANTACSYGKDAADAVVEGWRGPSRRRSHSYSPVVTMV</sequence>
<dbReference type="AlphaFoldDB" id="A0A1I8APH7"/>
<dbReference type="Proteomes" id="UP000095287">
    <property type="component" value="Unplaced"/>
</dbReference>
<evidence type="ECO:0000313" key="2">
    <source>
        <dbReference type="Proteomes" id="UP000095287"/>
    </source>
</evidence>
<accession>A0A1I8APH7</accession>
<reference evidence="3" key="1">
    <citation type="submission" date="2016-11" db="UniProtKB">
        <authorList>
            <consortium name="WormBaseParasite"/>
        </authorList>
    </citation>
    <scope>IDENTIFICATION</scope>
</reference>
<keyword evidence="1" id="KW-0812">Transmembrane</keyword>
<protein>
    <submittedName>
        <fullName evidence="3">PBPe domain-containing protein</fullName>
    </submittedName>
</protein>
<keyword evidence="1" id="KW-1133">Transmembrane helix</keyword>
<name>A0A1I8APH7_9BILA</name>
<dbReference type="WBParaSite" id="L893_g788.t1">
    <property type="protein sequence ID" value="L893_g788.t1"/>
    <property type="gene ID" value="L893_g788"/>
</dbReference>